<name>A0A1H8HKA4_9HYPH</name>
<dbReference type="Proteomes" id="UP000198939">
    <property type="component" value="Unassembled WGS sequence"/>
</dbReference>
<evidence type="ECO:0000256" key="1">
    <source>
        <dbReference type="SAM" id="Phobius"/>
    </source>
</evidence>
<evidence type="ECO:0000313" key="5">
    <source>
        <dbReference type="Proteomes" id="UP000198939"/>
    </source>
</evidence>
<dbReference type="OrthoDB" id="211174at2"/>
<keyword evidence="1" id="KW-0812">Transmembrane</keyword>
<dbReference type="AlphaFoldDB" id="A0A1H8HKA4"/>
<proteinExistence type="predicted"/>
<evidence type="ECO:0000313" key="4">
    <source>
        <dbReference type="Proteomes" id="UP000183063"/>
    </source>
</evidence>
<dbReference type="RefSeq" id="WP_072373128.1">
    <property type="nucleotide sequence ID" value="NZ_FNXB01000007.1"/>
</dbReference>
<reference evidence="4" key="1">
    <citation type="submission" date="2016-10" db="EMBL/GenBank/DDBJ databases">
        <authorList>
            <person name="Wibberg D."/>
        </authorList>
    </citation>
    <scope>NUCLEOTIDE SEQUENCE [LARGE SCALE GENOMIC DNA]</scope>
</reference>
<evidence type="ECO:0000313" key="3">
    <source>
        <dbReference type="EMBL" id="SEN56611.1"/>
    </source>
</evidence>
<keyword evidence="1" id="KW-1133">Transmembrane helix</keyword>
<reference evidence="2" key="2">
    <citation type="submission" date="2016-10" db="EMBL/GenBank/DDBJ databases">
        <authorList>
            <person name="de Groot N.N."/>
        </authorList>
    </citation>
    <scope>NUCLEOTIDE SEQUENCE [LARGE SCALE GENOMIC DNA]</scope>
    <source>
        <strain evidence="2">CCBAU85039</strain>
    </source>
</reference>
<evidence type="ECO:0000313" key="2">
    <source>
        <dbReference type="EMBL" id="SEH66768.1"/>
    </source>
</evidence>
<dbReference type="STRING" id="501024.RTCCBAU85039_1701"/>
<keyword evidence="5" id="KW-1185">Reference proteome</keyword>
<gene>
    <name evidence="2" type="ORF">RTCCBAU85039_1701</name>
    <name evidence="3" type="ORF">SAMN05216228_1005195</name>
</gene>
<organism evidence="2 4">
    <name type="scientific">Rhizobium tibeticum</name>
    <dbReference type="NCBI Taxonomy" id="501024"/>
    <lineage>
        <taxon>Bacteria</taxon>
        <taxon>Pseudomonadati</taxon>
        <taxon>Pseudomonadota</taxon>
        <taxon>Alphaproteobacteria</taxon>
        <taxon>Hyphomicrobiales</taxon>
        <taxon>Rhizobiaceae</taxon>
        <taxon>Rhizobium/Agrobacterium group</taxon>
        <taxon>Rhizobium</taxon>
    </lineage>
</organism>
<accession>A0A1H8HKA4</accession>
<keyword evidence="1" id="KW-0472">Membrane</keyword>
<protein>
    <submittedName>
        <fullName evidence="2">Uncharacterized protein</fullName>
    </submittedName>
</protein>
<sequence length="124" mass="13598">MSCQDFLLQIATVAVKHPLLSQLKILKSFAIVIALIAAATSAGIVLPRPIWRDDPTPGDVRHRILVLSNPIHSDIAVPVDADILAGFGFLRDGALDLDDPNLRYIIFTTIMPHLLMKPSPDNLR</sequence>
<dbReference type="Proteomes" id="UP000183063">
    <property type="component" value="Unassembled WGS sequence"/>
</dbReference>
<dbReference type="EMBL" id="FNXB01000007">
    <property type="protein sequence ID" value="SEH66768.1"/>
    <property type="molecule type" value="Genomic_DNA"/>
</dbReference>
<reference evidence="3 5" key="3">
    <citation type="submission" date="2016-10" db="EMBL/GenBank/DDBJ databases">
        <authorList>
            <person name="Varghese N."/>
            <person name="Submissions S."/>
        </authorList>
    </citation>
    <scope>NUCLEOTIDE SEQUENCE [LARGE SCALE GENOMIC DNA]</scope>
    <source>
        <strain evidence="3 5">CGMCC 1.7071</strain>
    </source>
</reference>
<feature type="transmembrane region" description="Helical" evidence="1">
    <location>
        <begin position="25"/>
        <end position="46"/>
    </location>
</feature>
<dbReference type="EMBL" id="FOCV01000005">
    <property type="protein sequence ID" value="SEN56611.1"/>
    <property type="molecule type" value="Genomic_DNA"/>
</dbReference>